<dbReference type="GO" id="GO:0006654">
    <property type="term" value="P:phosphatidic acid biosynthetic process"/>
    <property type="evidence" value="ECO:0007669"/>
    <property type="project" value="TreeGrafter"/>
</dbReference>
<dbReference type="PANTHER" id="PTHR44169:SF6">
    <property type="entry name" value="NADPH-DEPENDENT 1-ACYLDIHYDROXYACETONE PHOSPHATE REDUCTASE"/>
    <property type="match status" value="1"/>
</dbReference>
<comment type="caution">
    <text evidence="4">The sequence shown here is derived from an EMBL/GenBank/DDBJ whole genome shotgun (WGS) entry which is preliminary data.</text>
</comment>
<dbReference type="SUPFAM" id="SSF51735">
    <property type="entry name" value="NAD(P)-binding Rossmann-fold domains"/>
    <property type="match status" value="1"/>
</dbReference>
<organism evidence="4 5">
    <name type="scientific">Calycina marina</name>
    <dbReference type="NCBI Taxonomy" id="1763456"/>
    <lineage>
        <taxon>Eukaryota</taxon>
        <taxon>Fungi</taxon>
        <taxon>Dikarya</taxon>
        <taxon>Ascomycota</taxon>
        <taxon>Pezizomycotina</taxon>
        <taxon>Leotiomycetes</taxon>
        <taxon>Helotiales</taxon>
        <taxon>Pezizellaceae</taxon>
        <taxon>Calycina</taxon>
    </lineage>
</organism>
<proteinExistence type="inferred from homology"/>
<dbReference type="GO" id="GO:0005811">
    <property type="term" value="C:lipid droplet"/>
    <property type="evidence" value="ECO:0007669"/>
    <property type="project" value="TreeGrafter"/>
</dbReference>
<keyword evidence="2" id="KW-0560">Oxidoreductase</keyword>
<dbReference type="Pfam" id="PF00106">
    <property type="entry name" value="adh_short"/>
    <property type="match status" value="1"/>
</dbReference>
<dbReference type="PRINTS" id="PR00080">
    <property type="entry name" value="SDRFAMILY"/>
</dbReference>
<protein>
    <submittedName>
        <fullName evidence="4">Short-chain dehydrogenase/reductase</fullName>
    </submittedName>
</protein>
<keyword evidence="5" id="KW-1185">Reference proteome</keyword>
<sequence length="281" mass="29755">MPDSVLITGCTMGGAGSGIALAFQARGLHVFATARSMAKLAHLSSLPNVTCLQLDVTSSASIAKAVAIVNKTGDGTLKYLVNNAGVGMVMPILDTDIDEGKQMFEANFWGPVAMIKAFAPMIVEAKGTIVNVGSGAGSLPFIWIGVYAASKAAFNLLSETLRLELEPLGVNVVTVVLGSVKTNFFSDIQSSWRLPLGSYCRTMEEVMIDKVNGSDFTPGTIDGEGVGKQICNDILAGKKGNLYRGKDAWQVPFIGLAPGFILDFISKDKGLIKQFRVGKNE</sequence>
<gene>
    <name evidence="4" type="ORF">BJ878DRAFT_501817</name>
</gene>
<evidence type="ECO:0000313" key="5">
    <source>
        <dbReference type="Proteomes" id="UP000887226"/>
    </source>
</evidence>
<dbReference type="GO" id="GO:0005783">
    <property type="term" value="C:endoplasmic reticulum"/>
    <property type="evidence" value="ECO:0007669"/>
    <property type="project" value="TreeGrafter"/>
</dbReference>
<dbReference type="GO" id="GO:0004806">
    <property type="term" value="F:triacylglycerol lipase activity"/>
    <property type="evidence" value="ECO:0007669"/>
    <property type="project" value="TreeGrafter"/>
</dbReference>
<evidence type="ECO:0000256" key="2">
    <source>
        <dbReference type="ARBA" id="ARBA00023002"/>
    </source>
</evidence>
<evidence type="ECO:0000313" key="4">
    <source>
        <dbReference type="EMBL" id="KAG9245349.1"/>
    </source>
</evidence>
<accession>A0A9P7Z4Q9</accession>
<name>A0A9P7Z4Q9_9HELO</name>
<evidence type="ECO:0000256" key="1">
    <source>
        <dbReference type="ARBA" id="ARBA00006484"/>
    </source>
</evidence>
<dbReference type="PRINTS" id="PR00081">
    <property type="entry name" value="GDHRDH"/>
</dbReference>
<dbReference type="InterPro" id="IPR002347">
    <property type="entry name" value="SDR_fam"/>
</dbReference>
<dbReference type="InterPro" id="IPR036291">
    <property type="entry name" value="NAD(P)-bd_dom_sf"/>
</dbReference>
<dbReference type="Gene3D" id="3.40.50.720">
    <property type="entry name" value="NAD(P)-binding Rossmann-like Domain"/>
    <property type="match status" value="1"/>
</dbReference>
<dbReference type="PANTHER" id="PTHR44169">
    <property type="entry name" value="NADPH-DEPENDENT 1-ACYLDIHYDROXYACETONE PHOSPHATE REDUCTASE"/>
    <property type="match status" value="1"/>
</dbReference>
<dbReference type="AlphaFoldDB" id="A0A9P7Z4Q9"/>
<comment type="similarity">
    <text evidence="1 3">Belongs to the short-chain dehydrogenases/reductases (SDR) family.</text>
</comment>
<dbReference type="GO" id="GO:0000140">
    <property type="term" value="F:acylglycerone-phosphate reductase (NADP+) activity"/>
    <property type="evidence" value="ECO:0007669"/>
    <property type="project" value="TreeGrafter"/>
</dbReference>
<dbReference type="OrthoDB" id="2102561at2759"/>
<dbReference type="Proteomes" id="UP000887226">
    <property type="component" value="Unassembled WGS sequence"/>
</dbReference>
<reference evidence="4" key="1">
    <citation type="journal article" date="2021" name="IMA Fungus">
        <title>Genomic characterization of three marine fungi, including Emericellopsis atlantica sp. nov. with signatures of a generalist lifestyle and marine biomass degradation.</title>
        <authorList>
            <person name="Hagestad O.C."/>
            <person name="Hou L."/>
            <person name="Andersen J.H."/>
            <person name="Hansen E.H."/>
            <person name="Altermark B."/>
            <person name="Li C."/>
            <person name="Kuhnert E."/>
            <person name="Cox R.J."/>
            <person name="Crous P.W."/>
            <person name="Spatafora J.W."/>
            <person name="Lail K."/>
            <person name="Amirebrahimi M."/>
            <person name="Lipzen A."/>
            <person name="Pangilinan J."/>
            <person name="Andreopoulos W."/>
            <person name="Hayes R.D."/>
            <person name="Ng V."/>
            <person name="Grigoriev I.V."/>
            <person name="Jackson S.A."/>
            <person name="Sutton T.D.S."/>
            <person name="Dobson A.D.W."/>
            <person name="Rama T."/>
        </authorList>
    </citation>
    <scope>NUCLEOTIDE SEQUENCE</scope>
    <source>
        <strain evidence="4">TRa3180A</strain>
    </source>
</reference>
<evidence type="ECO:0000256" key="3">
    <source>
        <dbReference type="RuleBase" id="RU000363"/>
    </source>
</evidence>
<dbReference type="GO" id="GO:0019433">
    <property type="term" value="P:triglyceride catabolic process"/>
    <property type="evidence" value="ECO:0007669"/>
    <property type="project" value="TreeGrafter"/>
</dbReference>
<dbReference type="EMBL" id="MU253851">
    <property type="protein sequence ID" value="KAG9245349.1"/>
    <property type="molecule type" value="Genomic_DNA"/>
</dbReference>